<gene>
    <name evidence="1" type="ORF">FA14DRAFT_178886</name>
</gene>
<dbReference type="Proteomes" id="UP000245771">
    <property type="component" value="Unassembled WGS sequence"/>
</dbReference>
<sequence length="369" mass="42555">MTDKFSEEVWLLIAHHIANNDNIPQEEQWHSHQGRSSDLRSFSSTCKRMNRVAGPILWRNIKLNAKDLYENLPLFELLCDYFDQENVRCHIQSITIDVRRTDDYEIMALYDERREYFEQLCEDAGLATLTNLKDFERLLDRFGQKLSRCGSLQHFAWRGIYRPTRALYESLSKCNRLESFSLDIGRDDLPSAPNEGTEDDEDDPLHLLAKNVKNACLGFGLWSFAWCARPNGVADEEGRYLDVRREGSIARISGLDAWLSGENVLENLQLAAPILFYQPWLIPLWAKLSRLSLCENEDNDFGERLVDIDRPYATAALSFHALCKAAKPKDSNELFDLIHSHETSIPWRSWFSTTGDEAFKTVCSSIFSQ</sequence>
<evidence type="ECO:0000313" key="2">
    <source>
        <dbReference type="Proteomes" id="UP000245771"/>
    </source>
</evidence>
<protein>
    <submittedName>
        <fullName evidence="1">Uncharacterized protein</fullName>
    </submittedName>
</protein>
<keyword evidence="2" id="KW-1185">Reference proteome</keyword>
<dbReference type="RefSeq" id="XP_025355819.1">
    <property type="nucleotide sequence ID" value="XM_025500881.1"/>
</dbReference>
<dbReference type="GeneID" id="37022662"/>
<evidence type="ECO:0000313" key="1">
    <source>
        <dbReference type="EMBL" id="PWN35517.1"/>
    </source>
</evidence>
<dbReference type="InParanoid" id="A0A316VCX9"/>
<organism evidence="1 2">
    <name type="scientific">Meira miltonrushii</name>
    <dbReference type="NCBI Taxonomy" id="1280837"/>
    <lineage>
        <taxon>Eukaryota</taxon>
        <taxon>Fungi</taxon>
        <taxon>Dikarya</taxon>
        <taxon>Basidiomycota</taxon>
        <taxon>Ustilaginomycotina</taxon>
        <taxon>Exobasidiomycetes</taxon>
        <taxon>Exobasidiales</taxon>
        <taxon>Brachybasidiaceae</taxon>
        <taxon>Meira</taxon>
    </lineage>
</organism>
<accession>A0A316VCX9</accession>
<reference evidence="1 2" key="1">
    <citation type="journal article" date="2018" name="Mol. Biol. Evol.">
        <title>Broad Genomic Sampling Reveals a Smut Pathogenic Ancestry of the Fungal Clade Ustilaginomycotina.</title>
        <authorList>
            <person name="Kijpornyongpan T."/>
            <person name="Mondo S.J."/>
            <person name="Barry K."/>
            <person name="Sandor L."/>
            <person name="Lee J."/>
            <person name="Lipzen A."/>
            <person name="Pangilinan J."/>
            <person name="LaButti K."/>
            <person name="Hainaut M."/>
            <person name="Henrissat B."/>
            <person name="Grigoriev I.V."/>
            <person name="Spatafora J.W."/>
            <person name="Aime M.C."/>
        </authorList>
    </citation>
    <scope>NUCLEOTIDE SEQUENCE [LARGE SCALE GENOMIC DNA]</scope>
    <source>
        <strain evidence="1 2">MCA 3882</strain>
    </source>
</reference>
<dbReference type="AlphaFoldDB" id="A0A316VCX9"/>
<dbReference type="EMBL" id="KZ819603">
    <property type="protein sequence ID" value="PWN35517.1"/>
    <property type="molecule type" value="Genomic_DNA"/>
</dbReference>
<name>A0A316VCX9_9BASI</name>
<proteinExistence type="predicted"/>
<dbReference type="OrthoDB" id="2520703at2759"/>